<name>A0A921MSV6_9BACT</name>
<evidence type="ECO:0000313" key="2">
    <source>
        <dbReference type="EMBL" id="HJG89955.1"/>
    </source>
</evidence>
<sequence length="438" mass="51679">MAQKRKYNMRWSDIYSLGLLPAILMWGLSPFLDEKAILIASIILGGGWIVFSYFYIYLFKRCGIIGWITGWAMLLSGLIRSILYQTGMMQSPLILFEAPCIALLSYLFEKHDIRPHSCYEYKMRRGIMQEQYILGDFSQYEAHYIVRLVLTGALLSAGLSWGLFLYGIDIESRAGTYFYFYFPAGLGLAIILFESIRRLLIQHLIEKYEKKSKYHSTQSDKELDFMEFFFTEIRIMVIGDEKIFLTENNGDRNKFNYYAGVDLPIHHRTTYCTTLGEESQKARQIVRDELGIENPDLRHVCTTIAQKPWQQIGHYILFLPHDSLSKLNRYPGRWYTVNEIAHLFHSDKLHPLFKELYARLYTIVDTARTYHSNGKRRYAIRDYKPAFSLHRIDQMNIVFDDPIWLYVSRHNEDHLLYRIDTWIRKLFSQKDSSNNRDA</sequence>
<comment type="caution">
    <text evidence="2">The sequence shown here is derived from an EMBL/GenBank/DDBJ whole genome shotgun (WGS) entry which is preliminary data.</text>
</comment>
<evidence type="ECO:0000256" key="1">
    <source>
        <dbReference type="SAM" id="Phobius"/>
    </source>
</evidence>
<dbReference type="EMBL" id="DYUD01000029">
    <property type="protein sequence ID" value="HJG89955.1"/>
    <property type="molecule type" value="Genomic_DNA"/>
</dbReference>
<gene>
    <name evidence="2" type="ORF">K8U91_10865</name>
</gene>
<proteinExistence type="predicted"/>
<organism evidence="2 3">
    <name type="scientific">Barnesiella viscericola</name>
    <dbReference type="NCBI Taxonomy" id="397865"/>
    <lineage>
        <taxon>Bacteria</taxon>
        <taxon>Pseudomonadati</taxon>
        <taxon>Bacteroidota</taxon>
        <taxon>Bacteroidia</taxon>
        <taxon>Bacteroidales</taxon>
        <taxon>Barnesiellaceae</taxon>
        <taxon>Barnesiella</taxon>
    </lineage>
</organism>
<keyword evidence="1" id="KW-1133">Transmembrane helix</keyword>
<accession>A0A921MSV6</accession>
<dbReference type="AlphaFoldDB" id="A0A921MSV6"/>
<reference evidence="2" key="2">
    <citation type="submission" date="2021-09" db="EMBL/GenBank/DDBJ databases">
        <authorList>
            <person name="Gilroy R."/>
        </authorList>
    </citation>
    <scope>NUCLEOTIDE SEQUENCE</scope>
    <source>
        <strain evidence="2">CHK121-7720</strain>
    </source>
</reference>
<feature type="transmembrane region" description="Helical" evidence="1">
    <location>
        <begin position="37"/>
        <end position="57"/>
    </location>
</feature>
<keyword evidence="1" id="KW-0812">Transmembrane</keyword>
<dbReference type="RefSeq" id="WP_273307021.1">
    <property type="nucleotide sequence ID" value="NZ_DYUD01000029.1"/>
</dbReference>
<feature type="transmembrane region" description="Helical" evidence="1">
    <location>
        <begin position="144"/>
        <end position="168"/>
    </location>
</feature>
<keyword evidence="1" id="KW-0472">Membrane</keyword>
<feature type="transmembrane region" description="Helical" evidence="1">
    <location>
        <begin position="12"/>
        <end position="31"/>
    </location>
</feature>
<reference evidence="2" key="1">
    <citation type="journal article" date="2021" name="PeerJ">
        <title>Extensive microbial diversity within the chicken gut microbiome revealed by metagenomics and culture.</title>
        <authorList>
            <person name="Gilroy R."/>
            <person name="Ravi A."/>
            <person name="Getino M."/>
            <person name="Pursley I."/>
            <person name="Horton D.L."/>
            <person name="Alikhan N.F."/>
            <person name="Baker D."/>
            <person name="Gharbi K."/>
            <person name="Hall N."/>
            <person name="Watson M."/>
            <person name="Adriaenssens E.M."/>
            <person name="Foster-Nyarko E."/>
            <person name="Jarju S."/>
            <person name="Secka A."/>
            <person name="Antonio M."/>
            <person name="Oren A."/>
            <person name="Chaudhuri R.R."/>
            <person name="La Ragione R."/>
            <person name="Hildebrand F."/>
            <person name="Pallen M.J."/>
        </authorList>
    </citation>
    <scope>NUCLEOTIDE SEQUENCE</scope>
    <source>
        <strain evidence="2">CHK121-7720</strain>
    </source>
</reference>
<evidence type="ECO:0000313" key="3">
    <source>
        <dbReference type="Proteomes" id="UP000757103"/>
    </source>
</evidence>
<protein>
    <submittedName>
        <fullName evidence="2">Uncharacterized protein</fullName>
    </submittedName>
</protein>
<dbReference type="Proteomes" id="UP000757103">
    <property type="component" value="Unassembled WGS sequence"/>
</dbReference>
<feature type="transmembrane region" description="Helical" evidence="1">
    <location>
        <begin position="174"/>
        <end position="193"/>
    </location>
</feature>
<feature type="transmembrane region" description="Helical" evidence="1">
    <location>
        <begin position="64"/>
        <end position="83"/>
    </location>
</feature>